<sequence>MDFVLALRFFTLNESFHFLDNNCFFRDKITKELSKKKPTSFFARDYVSRTIQPSPQRQGNTLALLQRDITQAASAERSAAAAIVIISRSRNHATRVAQLSEKLNDDAFSSPEM</sequence>
<keyword evidence="2" id="KW-1185">Reference proteome</keyword>
<gene>
    <name evidence="1" type="ORF">AVEN_223586_1</name>
</gene>
<dbReference type="EMBL" id="BGPR01001980">
    <property type="protein sequence ID" value="GBM65489.1"/>
    <property type="molecule type" value="Genomic_DNA"/>
</dbReference>
<evidence type="ECO:0000313" key="2">
    <source>
        <dbReference type="Proteomes" id="UP000499080"/>
    </source>
</evidence>
<organism evidence="1 2">
    <name type="scientific">Araneus ventricosus</name>
    <name type="common">Orbweaver spider</name>
    <name type="synonym">Epeira ventricosa</name>
    <dbReference type="NCBI Taxonomy" id="182803"/>
    <lineage>
        <taxon>Eukaryota</taxon>
        <taxon>Metazoa</taxon>
        <taxon>Ecdysozoa</taxon>
        <taxon>Arthropoda</taxon>
        <taxon>Chelicerata</taxon>
        <taxon>Arachnida</taxon>
        <taxon>Araneae</taxon>
        <taxon>Araneomorphae</taxon>
        <taxon>Entelegynae</taxon>
        <taxon>Araneoidea</taxon>
        <taxon>Araneidae</taxon>
        <taxon>Araneus</taxon>
    </lineage>
</organism>
<name>A0A4Y2HJR5_ARAVE</name>
<protein>
    <submittedName>
        <fullName evidence="1">Uncharacterized protein</fullName>
    </submittedName>
</protein>
<proteinExistence type="predicted"/>
<accession>A0A4Y2HJR5</accession>
<dbReference type="Proteomes" id="UP000499080">
    <property type="component" value="Unassembled WGS sequence"/>
</dbReference>
<reference evidence="1 2" key="1">
    <citation type="journal article" date="2019" name="Sci. Rep.">
        <title>Orb-weaving spider Araneus ventricosus genome elucidates the spidroin gene catalogue.</title>
        <authorList>
            <person name="Kono N."/>
            <person name="Nakamura H."/>
            <person name="Ohtoshi R."/>
            <person name="Moran D.A.P."/>
            <person name="Shinohara A."/>
            <person name="Yoshida Y."/>
            <person name="Fujiwara M."/>
            <person name="Mori M."/>
            <person name="Tomita M."/>
            <person name="Arakawa K."/>
        </authorList>
    </citation>
    <scope>NUCLEOTIDE SEQUENCE [LARGE SCALE GENOMIC DNA]</scope>
</reference>
<evidence type="ECO:0000313" key="1">
    <source>
        <dbReference type="EMBL" id="GBM65489.1"/>
    </source>
</evidence>
<comment type="caution">
    <text evidence="1">The sequence shown here is derived from an EMBL/GenBank/DDBJ whole genome shotgun (WGS) entry which is preliminary data.</text>
</comment>
<dbReference type="AlphaFoldDB" id="A0A4Y2HJR5"/>